<dbReference type="SUPFAM" id="SSF47384">
    <property type="entry name" value="Homodimeric domain of signal transducing histidine kinase"/>
    <property type="match status" value="1"/>
</dbReference>
<evidence type="ECO:0000259" key="16">
    <source>
        <dbReference type="PROSITE" id="PS50885"/>
    </source>
</evidence>
<dbReference type="InterPro" id="IPR003594">
    <property type="entry name" value="HATPase_dom"/>
</dbReference>
<dbReference type="Gene3D" id="1.10.287.130">
    <property type="match status" value="1"/>
</dbReference>
<keyword evidence="4" id="KW-1003">Cell membrane</keyword>
<comment type="caution">
    <text evidence="17">The sequence shown here is derived from an EMBL/GenBank/DDBJ whole genome shotgun (WGS) entry which is preliminary data.</text>
</comment>
<feature type="domain" description="HAMP" evidence="16">
    <location>
        <begin position="180"/>
        <end position="232"/>
    </location>
</feature>
<evidence type="ECO:0000256" key="4">
    <source>
        <dbReference type="ARBA" id="ARBA00022475"/>
    </source>
</evidence>
<evidence type="ECO:0000256" key="11">
    <source>
        <dbReference type="ARBA" id="ARBA00022989"/>
    </source>
</evidence>
<keyword evidence="5" id="KW-0597">Phosphoprotein</keyword>
<dbReference type="GO" id="GO:0005524">
    <property type="term" value="F:ATP binding"/>
    <property type="evidence" value="ECO:0007669"/>
    <property type="project" value="UniProtKB-KW"/>
</dbReference>
<evidence type="ECO:0000256" key="14">
    <source>
        <dbReference type="SAM" id="Phobius"/>
    </source>
</evidence>
<evidence type="ECO:0000256" key="3">
    <source>
        <dbReference type="ARBA" id="ARBA00012438"/>
    </source>
</evidence>
<proteinExistence type="predicted"/>
<dbReference type="InterPro" id="IPR004358">
    <property type="entry name" value="Sig_transdc_His_kin-like_C"/>
</dbReference>
<dbReference type="AlphaFoldDB" id="A0A6N8CNQ8"/>
<dbReference type="InterPro" id="IPR005467">
    <property type="entry name" value="His_kinase_dom"/>
</dbReference>
<dbReference type="EMBL" id="WNHB01000001">
    <property type="protein sequence ID" value="MTT30475.1"/>
    <property type="molecule type" value="Genomic_DNA"/>
</dbReference>
<evidence type="ECO:0000256" key="2">
    <source>
        <dbReference type="ARBA" id="ARBA00004651"/>
    </source>
</evidence>
<gene>
    <name evidence="17" type="ORF">GMB86_00410</name>
</gene>
<dbReference type="PROSITE" id="PS50885">
    <property type="entry name" value="HAMP"/>
    <property type="match status" value="1"/>
</dbReference>
<organism evidence="17 18">
    <name type="scientific">Terrilactibacillus tamarindi</name>
    <dbReference type="NCBI Taxonomy" id="2599694"/>
    <lineage>
        <taxon>Bacteria</taxon>
        <taxon>Bacillati</taxon>
        <taxon>Bacillota</taxon>
        <taxon>Bacilli</taxon>
        <taxon>Bacillales</taxon>
        <taxon>Bacillaceae</taxon>
        <taxon>Terrilactibacillus</taxon>
    </lineage>
</organism>
<evidence type="ECO:0000313" key="17">
    <source>
        <dbReference type="EMBL" id="MTT30475.1"/>
    </source>
</evidence>
<dbReference type="OrthoDB" id="9780718at2"/>
<protein>
    <recommendedName>
        <fullName evidence="3">histidine kinase</fullName>
        <ecNumber evidence="3">2.7.13.3</ecNumber>
    </recommendedName>
</protein>
<evidence type="ECO:0000259" key="15">
    <source>
        <dbReference type="PROSITE" id="PS50109"/>
    </source>
</evidence>
<dbReference type="InterPro" id="IPR036097">
    <property type="entry name" value="HisK_dim/P_sf"/>
</dbReference>
<evidence type="ECO:0000256" key="12">
    <source>
        <dbReference type="ARBA" id="ARBA00023012"/>
    </source>
</evidence>
<keyword evidence="7 14" id="KW-0812">Transmembrane</keyword>
<dbReference type="SMART" id="SM00388">
    <property type="entry name" value="HisKA"/>
    <property type="match status" value="1"/>
</dbReference>
<reference evidence="17 18" key="1">
    <citation type="submission" date="2019-11" db="EMBL/GenBank/DDBJ databases">
        <title>Terrilactibacillus tamarindus sp. nov. BCM23-1 isolated from bark of Tamarindus indica.</title>
        <authorList>
            <person name="Kingkaew E."/>
            <person name="Tanasupawat S."/>
        </authorList>
    </citation>
    <scope>NUCLEOTIDE SEQUENCE [LARGE SCALE GENOMIC DNA]</scope>
    <source>
        <strain evidence="17 18">BCM23-1</strain>
    </source>
</reference>
<dbReference type="Gene3D" id="6.10.340.10">
    <property type="match status" value="1"/>
</dbReference>
<dbReference type="RefSeq" id="WP_155215693.1">
    <property type="nucleotide sequence ID" value="NZ_WNHB01000001.1"/>
</dbReference>
<dbReference type="GO" id="GO:0005886">
    <property type="term" value="C:plasma membrane"/>
    <property type="evidence" value="ECO:0007669"/>
    <property type="project" value="UniProtKB-SubCell"/>
</dbReference>
<keyword evidence="9" id="KW-0418">Kinase</keyword>
<dbReference type="Pfam" id="PF02518">
    <property type="entry name" value="HATPase_c"/>
    <property type="match status" value="1"/>
</dbReference>
<dbReference type="InterPro" id="IPR003660">
    <property type="entry name" value="HAMP_dom"/>
</dbReference>
<feature type="domain" description="Histidine kinase" evidence="15">
    <location>
        <begin position="240"/>
        <end position="446"/>
    </location>
</feature>
<accession>A0A6N8CNQ8</accession>
<dbReference type="Pfam" id="PF00512">
    <property type="entry name" value="HisKA"/>
    <property type="match status" value="1"/>
</dbReference>
<comment type="catalytic activity">
    <reaction evidence="1">
        <text>ATP + protein L-histidine = ADP + protein N-phospho-L-histidine.</text>
        <dbReference type="EC" id="2.7.13.3"/>
    </reaction>
</comment>
<evidence type="ECO:0000256" key="5">
    <source>
        <dbReference type="ARBA" id="ARBA00022553"/>
    </source>
</evidence>
<dbReference type="SUPFAM" id="SSF55874">
    <property type="entry name" value="ATPase domain of HSP90 chaperone/DNA topoisomerase II/histidine kinase"/>
    <property type="match status" value="1"/>
</dbReference>
<dbReference type="Proteomes" id="UP000440978">
    <property type="component" value="Unassembled WGS sequence"/>
</dbReference>
<evidence type="ECO:0000256" key="7">
    <source>
        <dbReference type="ARBA" id="ARBA00022692"/>
    </source>
</evidence>
<feature type="transmembrane region" description="Helical" evidence="14">
    <location>
        <begin position="12"/>
        <end position="33"/>
    </location>
</feature>
<feature type="transmembrane region" description="Helical" evidence="14">
    <location>
        <begin position="160"/>
        <end position="182"/>
    </location>
</feature>
<dbReference type="EC" id="2.7.13.3" evidence="3"/>
<dbReference type="SMART" id="SM00387">
    <property type="entry name" value="HATPase_c"/>
    <property type="match status" value="1"/>
</dbReference>
<dbReference type="PANTHER" id="PTHR45528:SF1">
    <property type="entry name" value="SENSOR HISTIDINE KINASE CPXA"/>
    <property type="match status" value="1"/>
</dbReference>
<keyword evidence="18" id="KW-1185">Reference proteome</keyword>
<dbReference type="CDD" id="cd06225">
    <property type="entry name" value="HAMP"/>
    <property type="match status" value="1"/>
</dbReference>
<evidence type="ECO:0000256" key="1">
    <source>
        <dbReference type="ARBA" id="ARBA00000085"/>
    </source>
</evidence>
<keyword evidence="11 14" id="KW-1133">Transmembrane helix</keyword>
<dbReference type="GO" id="GO:0000155">
    <property type="term" value="F:phosphorelay sensor kinase activity"/>
    <property type="evidence" value="ECO:0007669"/>
    <property type="project" value="InterPro"/>
</dbReference>
<sequence>MKWTITLSQRIWISFAILIVLIGLIIAFVYPFYIQETLIDDTFSTIEQEQWTILHHQNPNDYSGNPELEGNENQQTTRTILNRVVLKDAEIPENDSVLKTMMLQAKDQKKESKRYQLTLKGTTLFYVIRKIEVNTESGYLISYTWDTYTQIMMHKLWSRLLFIFILAGIFSLFIAAWLARYLKRPLNILGRHFDEIAHFNWQKPFEWKNNDEFGQLSAQFERMRVNLIRYDESQKYFLQQASHELKTPIMIIQSYAQSAKDGIYPQGDLDDTMDVIINEASQMEKRVRKLIYYAKVDSLREKAPVFTRVVFGDLANELKERFATQRPSVKIHVEGEKNEWYVDEEQWRILLENLLENALRYAKENVWLTTESTDLYTRLIVKNDGNSIPDDEMMNLFEPFRKGKQGQFGLGLSIVKRIVDRHSGTISIQNEQPNGVAFIVTISHKQTSKWLNK</sequence>
<evidence type="ECO:0000256" key="13">
    <source>
        <dbReference type="ARBA" id="ARBA00023136"/>
    </source>
</evidence>
<evidence type="ECO:0000256" key="8">
    <source>
        <dbReference type="ARBA" id="ARBA00022741"/>
    </source>
</evidence>
<dbReference type="CDD" id="cd00082">
    <property type="entry name" value="HisKA"/>
    <property type="match status" value="1"/>
</dbReference>
<dbReference type="SUPFAM" id="SSF158472">
    <property type="entry name" value="HAMP domain-like"/>
    <property type="match status" value="1"/>
</dbReference>
<dbReference type="InterPro" id="IPR036890">
    <property type="entry name" value="HATPase_C_sf"/>
</dbReference>
<keyword evidence="8" id="KW-0547">Nucleotide-binding</keyword>
<dbReference type="InterPro" id="IPR003661">
    <property type="entry name" value="HisK_dim/P_dom"/>
</dbReference>
<name>A0A6N8CNQ8_9BACI</name>
<dbReference type="PRINTS" id="PR00344">
    <property type="entry name" value="BCTRLSENSOR"/>
</dbReference>
<evidence type="ECO:0000256" key="10">
    <source>
        <dbReference type="ARBA" id="ARBA00022840"/>
    </source>
</evidence>
<keyword evidence="6" id="KW-0808">Transferase</keyword>
<evidence type="ECO:0000256" key="9">
    <source>
        <dbReference type="ARBA" id="ARBA00022777"/>
    </source>
</evidence>
<dbReference type="PROSITE" id="PS50109">
    <property type="entry name" value="HIS_KIN"/>
    <property type="match status" value="1"/>
</dbReference>
<keyword evidence="13 14" id="KW-0472">Membrane</keyword>
<keyword evidence="10" id="KW-0067">ATP-binding</keyword>
<dbReference type="PANTHER" id="PTHR45528">
    <property type="entry name" value="SENSOR HISTIDINE KINASE CPXA"/>
    <property type="match status" value="1"/>
</dbReference>
<comment type="subcellular location">
    <subcellularLocation>
        <location evidence="2">Cell membrane</location>
        <topology evidence="2">Multi-pass membrane protein</topology>
    </subcellularLocation>
</comment>
<dbReference type="Pfam" id="PF00672">
    <property type="entry name" value="HAMP"/>
    <property type="match status" value="1"/>
</dbReference>
<evidence type="ECO:0000256" key="6">
    <source>
        <dbReference type="ARBA" id="ARBA00022679"/>
    </source>
</evidence>
<dbReference type="InterPro" id="IPR050398">
    <property type="entry name" value="HssS/ArlS-like"/>
</dbReference>
<dbReference type="Gene3D" id="3.30.565.10">
    <property type="entry name" value="Histidine kinase-like ATPase, C-terminal domain"/>
    <property type="match status" value="1"/>
</dbReference>
<dbReference type="SMART" id="SM00304">
    <property type="entry name" value="HAMP"/>
    <property type="match status" value="1"/>
</dbReference>
<keyword evidence="12" id="KW-0902">Two-component regulatory system</keyword>
<evidence type="ECO:0000313" key="18">
    <source>
        <dbReference type="Proteomes" id="UP000440978"/>
    </source>
</evidence>